<evidence type="ECO:0000256" key="1">
    <source>
        <dbReference type="ARBA" id="ARBA00022692"/>
    </source>
</evidence>
<keyword evidence="1 6" id="KW-0812">Transmembrane</keyword>
<organism evidence="7 8">
    <name type="scientific">Acrobeloides nanus</name>
    <dbReference type="NCBI Taxonomy" id="290746"/>
    <lineage>
        <taxon>Eukaryota</taxon>
        <taxon>Metazoa</taxon>
        <taxon>Ecdysozoa</taxon>
        <taxon>Nematoda</taxon>
        <taxon>Chromadorea</taxon>
        <taxon>Rhabditida</taxon>
        <taxon>Tylenchina</taxon>
        <taxon>Cephalobomorpha</taxon>
        <taxon>Cephaloboidea</taxon>
        <taxon>Cephalobidae</taxon>
        <taxon>Acrobeloides</taxon>
    </lineage>
</organism>
<evidence type="ECO:0000256" key="2">
    <source>
        <dbReference type="ARBA" id="ARBA00022824"/>
    </source>
</evidence>
<evidence type="ECO:0000256" key="6">
    <source>
        <dbReference type="SAM" id="Phobius"/>
    </source>
</evidence>
<dbReference type="InterPro" id="IPR019013">
    <property type="entry name" value="Vma21"/>
</dbReference>
<evidence type="ECO:0000313" key="8">
    <source>
        <dbReference type="WBParaSite" id="ACRNAN_scaffold11752.g17947.t1"/>
    </source>
</evidence>
<dbReference type="GO" id="GO:0070072">
    <property type="term" value="P:vacuolar proton-transporting V-type ATPase complex assembly"/>
    <property type="evidence" value="ECO:0007669"/>
    <property type="project" value="InterPro"/>
</dbReference>
<protein>
    <submittedName>
        <fullName evidence="8">Vacuolar ATPase assembly integral membrane protein VMA21 homolog</fullName>
    </submittedName>
</protein>
<proteinExistence type="predicted"/>
<dbReference type="Pfam" id="PF09446">
    <property type="entry name" value="VMA21"/>
    <property type="match status" value="1"/>
</dbReference>
<reference evidence="8" key="1">
    <citation type="submission" date="2022-11" db="UniProtKB">
        <authorList>
            <consortium name="WormBaseParasite"/>
        </authorList>
    </citation>
    <scope>IDENTIFICATION</scope>
</reference>
<dbReference type="Proteomes" id="UP000887540">
    <property type="component" value="Unplaced"/>
</dbReference>
<keyword evidence="7" id="KW-1185">Reference proteome</keyword>
<dbReference type="PANTHER" id="PTHR31792:SF3">
    <property type="entry name" value="VACUOLAR ATPASE ASSEMBLY INTEGRAL MEMBRANE PROTEIN VMA21"/>
    <property type="match status" value="1"/>
</dbReference>
<evidence type="ECO:0000256" key="5">
    <source>
        <dbReference type="ARBA" id="ARBA00023329"/>
    </source>
</evidence>
<evidence type="ECO:0000256" key="3">
    <source>
        <dbReference type="ARBA" id="ARBA00022989"/>
    </source>
</evidence>
<evidence type="ECO:0000313" key="7">
    <source>
        <dbReference type="Proteomes" id="UP000887540"/>
    </source>
</evidence>
<dbReference type="GO" id="GO:0031410">
    <property type="term" value="C:cytoplasmic vesicle"/>
    <property type="evidence" value="ECO:0007669"/>
    <property type="project" value="UniProtKB-KW"/>
</dbReference>
<keyword evidence="2" id="KW-0256">Endoplasmic reticulum</keyword>
<accession>A0A914CK85</accession>
<name>A0A914CK85_9BILA</name>
<sequence>MIYSIAILIVPLGSMFFLKRFFFEAIMGVEPKDSMTYAAIIAIILVYVILVLWIVTAYNEDKPKPKGDKKD</sequence>
<feature type="transmembrane region" description="Helical" evidence="6">
    <location>
        <begin position="35"/>
        <end position="55"/>
    </location>
</feature>
<keyword evidence="3 6" id="KW-1133">Transmembrane helix</keyword>
<feature type="transmembrane region" description="Helical" evidence="6">
    <location>
        <begin position="6"/>
        <end position="23"/>
    </location>
</feature>
<dbReference type="PANTHER" id="PTHR31792">
    <property type="entry name" value="VACUOLAR ATPASE ASSEMBLY INTEGRAL MEMBRANE PROTEIN VMA21"/>
    <property type="match status" value="1"/>
</dbReference>
<evidence type="ECO:0000256" key="4">
    <source>
        <dbReference type="ARBA" id="ARBA00023136"/>
    </source>
</evidence>
<keyword evidence="5" id="KW-0968">Cytoplasmic vesicle</keyword>
<dbReference type="AlphaFoldDB" id="A0A914CK85"/>
<keyword evidence="4 6" id="KW-0472">Membrane</keyword>
<dbReference type="GO" id="GO:0005789">
    <property type="term" value="C:endoplasmic reticulum membrane"/>
    <property type="evidence" value="ECO:0007669"/>
    <property type="project" value="TreeGrafter"/>
</dbReference>
<dbReference type="WBParaSite" id="ACRNAN_scaffold11752.g17947.t1">
    <property type="protein sequence ID" value="ACRNAN_scaffold11752.g17947.t1"/>
    <property type="gene ID" value="ACRNAN_scaffold11752.g17947"/>
</dbReference>